<dbReference type="STRING" id="37625.SAMN05660420_02701"/>
<organism evidence="3 4">
    <name type="scientific">Desulfuromusa kysingii</name>
    <dbReference type="NCBI Taxonomy" id="37625"/>
    <lineage>
        <taxon>Bacteria</taxon>
        <taxon>Pseudomonadati</taxon>
        <taxon>Thermodesulfobacteriota</taxon>
        <taxon>Desulfuromonadia</taxon>
        <taxon>Desulfuromonadales</taxon>
        <taxon>Geopsychrobacteraceae</taxon>
        <taxon>Desulfuromusa</taxon>
    </lineage>
</organism>
<sequence length="119" mass="12427">MKKIIILIAVCMIIPSIGMAAVTLGSGTSISDNGDNPTNELSLSPGVFLSYDSDGDDSYALTGANNKGSMCYAVMSGDQGVYQQSIEVADSSDISDTNIIEADDSVDYPDDDDWTQVGG</sequence>
<name>A0A1H4CWM1_9BACT</name>
<evidence type="ECO:0000313" key="4">
    <source>
        <dbReference type="Proteomes" id="UP000199409"/>
    </source>
</evidence>
<proteinExistence type="predicted"/>
<dbReference type="AlphaFoldDB" id="A0A1H4CWM1"/>
<feature type="signal peptide" evidence="2">
    <location>
        <begin position="1"/>
        <end position="20"/>
    </location>
</feature>
<gene>
    <name evidence="3" type="ORF">SAMN05660420_02701</name>
</gene>
<evidence type="ECO:0000313" key="3">
    <source>
        <dbReference type="EMBL" id="SEA64754.1"/>
    </source>
</evidence>
<dbReference type="RefSeq" id="WP_092349666.1">
    <property type="nucleotide sequence ID" value="NZ_FNQN01000009.1"/>
</dbReference>
<feature type="region of interest" description="Disordered" evidence="1">
    <location>
        <begin position="99"/>
        <end position="119"/>
    </location>
</feature>
<keyword evidence="4" id="KW-1185">Reference proteome</keyword>
<dbReference type="EMBL" id="FNQN01000009">
    <property type="protein sequence ID" value="SEA64754.1"/>
    <property type="molecule type" value="Genomic_DNA"/>
</dbReference>
<evidence type="ECO:0000256" key="2">
    <source>
        <dbReference type="SAM" id="SignalP"/>
    </source>
</evidence>
<dbReference type="Proteomes" id="UP000199409">
    <property type="component" value="Unassembled WGS sequence"/>
</dbReference>
<keyword evidence="2" id="KW-0732">Signal</keyword>
<feature type="chain" id="PRO_5011575905" evidence="2">
    <location>
        <begin position="21"/>
        <end position="119"/>
    </location>
</feature>
<accession>A0A1H4CWM1</accession>
<evidence type="ECO:0000256" key="1">
    <source>
        <dbReference type="SAM" id="MobiDB-lite"/>
    </source>
</evidence>
<protein>
    <submittedName>
        <fullName evidence="3">Uncharacterized protein</fullName>
    </submittedName>
</protein>
<reference evidence="3 4" key="1">
    <citation type="submission" date="2016-10" db="EMBL/GenBank/DDBJ databases">
        <authorList>
            <person name="de Groot N.N."/>
        </authorList>
    </citation>
    <scope>NUCLEOTIDE SEQUENCE [LARGE SCALE GENOMIC DNA]</scope>
    <source>
        <strain evidence="3 4">DSM 7343</strain>
    </source>
</reference>
<feature type="compositionally biased region" description="Acidic residues" evidence="1">
    <location>
        <begin position="101"/>
        <end position="119"/>
    </location>
</feature>